<organism evidence="1">
    <name type="scientific">uncultured Caudovirales phage</name>
    <dbReference type="NCBI Taxonomy" id="2100421"/>
    <lineage>
        <taxon>Viruses</taxon>
        <taxon>Duplodnaviria</taxon>
        <taxon>Heunggongvirae</taxon>
        <taxon>Uroviricota</taxon>
        <taxon>Caudoviricetes</taxon>
        <taxon>Peduoviridae</taxon>
        <taxon>Maltschvirus</taxon>
        <taxon>Maltschvirus maltsch</taxon>
    </lineage>
</organism>
<proteinExistence type="predicted"/>
<dbReference type="EMBL" id="LR796466">
    <property type="protein sequence ID" value="CAB4146564.1"/>
    <property type="molecule type" value="Genomic_DNA"/>
</dbReference>
<evidence type="ECO:0008006" key="2">
    <source>
        <dbReference type="Google" id="ProtNLM"/>
    </source>
</evidence>
<name>A0A6J5MIS4_9CAUD</name>
<gene>
    <name evidence="1" type="ORF">UFOVP500_30</name>
</gene>
<evidence type="ECO:0000313" key="1">
    <source>
        <dbReference type="EMBL" id="CAB4146564.1"/>
    </source>
</evidence>
<reference evidence="1" key="1">
    <citation type="submission" date="2020-04" db="EMBL/GenBank/DDBJ databases">
        <authorList>
            <person name="Chiriac C."/>
            <person name="Salcher M."/>
            <person name="Ghai R."/>
            <person name="Kavagutti S V."/>
        </authorList>
    </citation>
    <scope>NUCLEOTIDE SEQUENCE</scope>
</reference>
<accession>A0A6J5MIS4</accession>
<protein>
    <recommendedName>
        <fullName evidence="2">Intramolecular chaperone auto-processing domain containing protein</fullName>
    </recommendedName>
</protein>
<sequence>MSGGGGPQTVTNKTEIPEWVQAAGQRNLSAAYDVSQFMPGPYEGQRVAAMSPGQVNTIGSIANNYAMAQPAFAQAQQMAATSGAYQPSQVSAGQLSSTDLSPYMNPYTQSVINSSLDTLNQQRLTGLNAAQEAANKARAFGGSRLGIQEGVVNAAAQQQAGQLASQLYGQNFAQAQAAAQSDIGRQMQAQQLNQAAGLSGAGLGLQGAQTLGGLAGAGQEAFLTGATGALAAQTALQQQQQQELAAAQQLYTEQQQFPLQQLQIPIQALGITPYGQTSTQTKTGGESGSGLMTGLGAASSAVSILGTLASL</sequence>